<organism evidence="3 4">
    <name type="scientific">candidate division WOR-3 bacterium</name>
    <dbReference type="NCBI Taxonomy" id="2052148"/>
    <lineage>
        <taxon>Bacteria</taxon>
        <taxon>Bacteria division WOR-3</taxon>
    </lineage>
</organism>
<proteinExistence type="predicted"/>
<reference evidence="3" key="1">
    <citation type="submission" date="2019-03" db="EMBL/GenBank/DDBJ databases">
        <title>Lake Tanganyika Metagenome-Assembled Genomes (MAGs).</title>
        <authorList>
            <person name="Tran P."/>
        </authorList>
    </citation>
    <scope>NUCLEOTIDE SEQUENCE</scope>
    <source>
        <strain evidence="3">K_DeepCast_150m_m2_040</strain>
    </source>
</reference>
<evidence type="ECO:0000313" key="4">
    <source>
        <dbReference type="Proteomes" id="UP000779900"/>
    </source>
</evidence>
<dbReference type="Proteomes" id="UP000779900">
    <property type="component" value="Unassembled WGS sequence"/>
</dbReference>
<evidence type="ECO:0000313" key="3">
    <source>
        <dbReference type="EMBL" id="MBM3331387.1"/>
    </source>
</evidence>
<name>A0A937XE60_UNCW3</name>
<comment type="caution">
    <text evidence="3">The sequence shown here is derived from an EMBL/GenBank/DDBJ whole genome shotgun (WGS) entry which is preliminary data.</text>
</comment>
<evidence type="ECO:0000256" key="1">
    <source>
        <dbReference type="SAM" id="SignalP"/>
    </source>
</evidence>
<feature type="chain" id="PRO_5036990685" evidence="1">
    <location>
        <begin position="20"/>
        <end position="371"/>
    </location>
</feature>
<feature type="domain" description="Type IX secretion system protein PorV" evidence="2">
    <location>
        <begin position="25"/>
        <end position="250"/>
    </location>
</feature>
<accession>A0A937XE60</accession>
<feature type="signal peptide" evidence="1">
    <location>
        <begin position="1"/>
        <end position="19"/>
    </location>
</feature>
<keyword evidence="1" id="KW-0732">Signal</keyword>
<dbReference type="InterPro" id="IPR045741">
    <property type="entry name" value="PorV"/>
</dbReference>
<dbReference type="Gene3D" id="2.40.160.60">
    <property type="entry name" value="Outer membrane protein transport protein (OMPP1/FadL/TodX)"/>
    <property type="match status" value="1"/>
</dbReference>
<evidence type="ECO:0000259" key="2">
    <source>
        <dbReference type="Pfam" id="PF19572"/>
    </source>
</evidence>
<gene>
    <name evidence="3" type="ORF">FJY68_05975</name>
</gene>
<dbReference type="NCBIfam" id="NF033709">
    <property type="entry name" value="PorV_fam"/>
    <property type="match status" value="1"/>
</dbReference>
<sequence length="371" mass="40494">MRKKACWLVFAALLGVATASQNPGAVFLMIWPAARPTGLGGAFTALADDASSVYYNQGAMAFLQGTHATLMHSNWLPGLYPGMYYEYAGITHQLPGYGSVGGNIIYLTTGETDVVNDRGDFLGRYTTFDVAVAGGYGYAVMPNLGVGVGAKFIYSFLVPDWVWAAMPELGIEAGGTGITWALDAGALYKPFDFLNVGLALSNIGPNISYTSSGESDPLPRMLRLGASYFPVKNDVVSVAVVPEISKILVGMFYDTTGTKTFNRKLQEEMRDAWKSIGVEAKFVNLLYARLGYFEDLTGQRGGIVLEKEDSQTYHYGIGDVLIRRNLGSFKSIGLCFGIGVEYAKFKFDLSVDQLIYDFPTSNYKFSFSYQF</sequence>
<dbReference type="AlphaFoldDB" id="A0A937XE60"/>
<protein>
    <submittedName>
        <fullName evidence="3">PorV/PorQ family protein</fullName>
    </submittedName>
</protein>
<dbReference type="SUPFAM" id="SSF56935">
    <property type="entry name" value="Porins"/>
    <property type="match status" value="1"/>
</dbReference>
<dbReference type="EMBL" id="VGIR01000027">
    <property type="protein sequence ID" value="MBM3331387.1"/>
    <property type="molecule type" value="Genomic_DNA"/>
</dbReference>
<dbReference type="Pfam" id="PF19572">
    <property type="entry name" value="PorV"/>
    <property type="match status" value="1"/>
</dbReference>